<sequence length="60" mass="6932">MTKASFIRVWFTFATTYTCLTLSHQIGDDYFNGAKWPWLIGTVLLTTIVWTTSSKLKELK</sequence>
<comment type="caution">
    <text evidence="2">The sequence shown here is derived from an EMBL/GenBank/DDBJ whole genome shotgun (WGS) entry which is preliminary data.</text>
</comment>
<organism evidence="2 3">
    <name type="scientific">Serratia oryzae</name>
    <dbReference type="NCBI Taxonomy" id="2034155"/>
    <lineage>
        <taxon>Bacteria</taxon>
        <taxon>Pseudomonadati</taxon>
        <taxon>Pseudomonadota</taxon>
        <taxon>Gammaproteobacteria</taxon>
        <taxon>Enterobacterales</taxon>
        <taxon>Yersiniaceae</taxon>
        <taxon>Serratia</taxon>
    </lineage>
</organism>
<dbReference type="EMBL" id="MOXD01000001">
    <property type="protein sequence ID" value="OMQ26829.1"/>
    <property type="molecule type" value="Genomic_DNA"/>
</dbReference>
<name>A0A1S8CNJ0_9GAMM</name>
<gene>
    <name evidence="2" type="ORF">BMI79_00405</name>
</gene>
<dbReference type="AlphaFoldDB" id="A0A1S8CNJ0"/>
<keyword evidence="1" id="KW-1133">Transmembrane helix</keyword>
<keyword evidence="3" id="KW-1185">Reference proteome</keyword>
<dbReference type="Proteomes" id="UP000216021">
    <property type="component" value="Unassembled WGS sequence"/>
</dbReference>
<proteinExistence type="predicted"/>
<feature type="transmembrane region" description="Helical" evidence="1">
    <location>
        <begin position="35"/>
        <end position="53"/>
    </location>
</feature>
<reference evidence="2 3" key="1">
    <citation type="submission" date="2016-11" db="EMBL/GenBank/DDBJ databases">
        <title>Rahnella oryzae sp. nov., isolated from rice root.</title>
        <authorList>
            <person name="Zhang X.-X."/>
            <person name="Zhang J."/>
        </authorList>
    </citation>
    <scope>NUCLEOTIDE SEQUENCE [LARGE SCALE GENOMIC DNA]</scope>
    <source>
        <strain evidence="2 3">J11-6</strain>
    </source>
</reference>
<protein>
    <submittedName>
        <fullName evidence="2">Uncharacterized protein</fullName>
    </submittedName>
</protein>
<accession>A0A1S8CNJ0</accession>
<evidence type="ECO:0000313" key="2">
    <source>
        <dbReference type="EMBL" id="OMQ26829.1"/>
    </source>
</evidence>
<keyword evidence="1" id="KW-0812">Transmembrane</keyword>
<evidence type="ECO:0000256" key="1">
    <source>
        <dbReference type="SAM" id="Phobius"/>
    </source>
</evidence>
<evidence type="ECO:0000313" key="3">
    <source>
        <dbReference type="Proteomes" id="UP000216021"/>
    </source>
</evidence>
<keyword evidence="1" id="KW-0472">Membrane</keyword>